<feature type="transmembrane region" description="Helical" evidence="1">
    <location>
        <begin position="333"/>
        <end position="354"/>
    </location>
</feature>
<dbReference type="GO" id="GO:0016746">
    <property type="term" value="F:acyltransferase activity"/>
    <property type="evidence" value="ECO:0007669"/>
    <property type="project" value="UniProtKB-KW"/>
</dbReference>
<dbReference type="Pfam" id="PF01757">
    <property type="entry name" value="Acyl_transf_3"/>
    <property type="match status" value="1"/>
</dbReference>
<comment type="caution">
    <text evidence="4">The sequence shown here is derived from an EMBL/GenBank/DDBJ whole genome shotgun (WGS) entry which is preliminary data.</text>
</comment>
<keyword evidence="1" id="KW-0472">Membrane</keyword>
<dbReference type="RefSeq" id="WP_379736601.1">
    <property type="nucleotide sequence ID" value="NZ_JBHRVV010000001.1"/>
</dbReference>
<dbReference type="EC" id="2.3.1.-" evidence="4"/>
<keyword evidence="4" id="KW-0808">Transferase</keyword>
<name>A0ABV7PL59_9BURK</name>
<keyword evidence="1" id="KW-0812">Transmembrane</keyword>
<proteinExistence type="predicted"/>
<keyword evidence="5" id="KW-1185">Reference proteome</keyword>
<sequence>MSDVAYKQASTASTVPSSGLFRHDQRYFPEVDGIRAIAVLMVMFCHAKLMGFAGGFVGVDIFFVISGYVVTLAIVRQQENKTFSLAEFYARRLRRLLPSLYLMALATFAFCLVFNFPETNFKLLKNLMALTLFGSNFYLAKHTDYFDLESAKQPLLHTWSLSVEEQFYLILPLCLVFLGRYKPRTRAIVLVLAFVLTLAYSIVQTNKVGASGYYFLPARLFEFLLGAVIALGIARARALPAYLADLLLVLGAVAVWICCVKLGPQTIMPGTSALLPCVAAALLIIGGRHAGIARPLLSNAPLRYLGRISYPLYLWHWPCIFAFNRFGLSDAPWMILALVLSTVLAVLTHHWVELPWRARKDRPGRTWLMLWLAPVVVVLALTQLARPTDNFTKFYPQQYRDDYHHAGYSVFDVPRAKKCWRQAGVTSAAECTLGAPGSASKAVLWGDSHAYQQIGLIDAIGKAKQIAIQDMTYTLCAPVANSPEHSPEVIIRNHAQDCRAHNLAVMDHILANPQITLVFMGAVWDAYAHAPGDNAPNARGYTQGQFETELGATIARLNAAGKRVIMLDDIPMLPAELVNCPSDCLYLPAFARRECSFPRAVAEEQHRVAADLLGRAVQAFPTTAVINTYDVPCDETRCHAELQGVPLYKHDDTGHLGMGGTAIFHELYMRKHPGQLDQIFGTNKGNIE</sequence>
<evidence type="ECO:0000259" key="2">
    <source>
        <dbReference type="Pfam" id="PF01757"/>
    </source>
</evidence>
<feature type="transmembrane region" description="Helical" evidence="1">
    <location>
        <begin position="366"/>
        <end position="385"/>
    </location>
</feature>
<feature type="transmembrane region" description="Helical" evidence="1">
    <location>
        <begin position="96"/>
        <end position="116"/>
    </location>
</feature>
<feature type="transmembrane region" description="Helical" evidence="1">
    <location>
        <begin position="241"/>
        <end position="263"/>
    </location>
</feature>
<keyword evidence="1" id="KW-1133">Transmembrane helix</keyword>
<dbReference type="Pfam" id="PF19040">
    <property type="entry name" value="SGNH"/>
    <property type="match status" value="1"/>
</dbReference>
<dbReference type="InterPro" id="IPR043968">
    <property type="entry name" value="SGNH"/>
</dbReference>
<feature type="domain" description="Acyltransferase 3" evidence="2">
    <location>
        <begin position="30"/>
        <end position="347"/>
    </location>
</feature>
<dbReference type="InterPro" id="IPR050879">
    <property type="entry name" value="Acyltransferase_3"/>
</dbReference>
<dbReference type="PANTHER" id="PTHR23028:SF53">
    <property type="entry name" value="ACYL_TRANSF_3 DOMAIN-CONTAINING PROTEIN"/>
    <property type="match status" value="1"/>
</dbReference>
<feature type="transmembrane region" description="Helical" evidence="1">
    <location>
        <begin position="49"/>
        <end position="75"/>
    </location>
</feature>
<dbReference type="InterPro" id="IPR002656">
    <property type="entry name" value="Acyl_transf_3_dom"/>
</dbReference>
<evidence type="ECO:0000259" key="3">
    <source>
        <dbReference type="Pfam" id="PF19040"/>
    </source>
</evidence>
<organism evidence="4 5">
    <name type="scientific">Massilia haematophila</name>
    <dbReference type="NCBI Taxonomy" id="457923"/>
    <lineage>
        <taxon>Bacteria</taxon>
        <taxon>Pseudomonadati</taxon>
        <taxon>Pseudomonadota</taxon>
        <taxon>Betaproteobacteria</taxon>
        <taxon>Burkholderiales</taxon>
        <taxon>Oxalobacteraceae</taxon>
        <taxon>Telluria group</taxon>
        <taxon>Massilia</taxon>
    </lineage>
</organism>
<feature type="transmembrane region" description="Helical" evidence="1">
    <location>
        <begin position="269"/>
        <end position="287"/>
    </location>
</feature>
<dbReference type="PANTHER" id="PTHR23028">
    <property type="entry name" value="ACETYLTRANSFERASE"/>
    <property type="match status" value="1"/>
</dbReference>
<feature type="domain" description="SGNH" evidence="3">
    <location>
        <begin position="427"/>
        <end position="662"/>
    </location>
</feature>
<dbReference type="EMBL" id="JBHRVV010000001">
    <property type="protein sequence ID" value="MFC3459971.1"/>
    <property type="molecule type" value="Genomic_DNA"/>
</dbReference>
<accession>A0ABV7PL59</accession>
<evidence type="ECO:0000256" key="1">
    <source>
        <dbReference type="SAM" id="Phobius"/>
    </source>
</evidence>
<reference evidence="5" key="1">
    <citation type="journal article" date="2019" name="Int. J. Syst. Evol. Microbiol.">
        <title>The Global Catalogue of Microorganisms (GCM) 10K type strain sequencing project: providing services to taxonomists for standard genome sequencing and annotation.</title>
        <authorList>
            <consortium name="The Broad Institute Genomics Platform"/>
            <consortium name="The Broad Institute Genome Sequencing Center for Infectious Disease"/>
            <person name="Wu L."/>
            <person name="Ma J."/>
        </authorList>
    </citation>
    <scope>NUCLEOTIDE SEQUENCE [LARGE SCALE GENOMIC DNA]</scope>
    <source>
        <strain evidence="5">CCM 7480</strain>
    </source>
</reference>
<evidence type="ECO:0000313" key="4">
    <source>
        <dbReference type="EMBL" id="MFC3459971.1"/>
    </source>
</evidence>
<keyword evidence="4" id="KW-0012">Acyltransferase</keyword>
<feature type="transmembrane region" description="Helical" evidence="1">
    <location>
        <begin position="185"/>
        <end position="203"/>
    </location>
</feature>
<protein>
    <submittedName>
        <fullName evidence="4">Acyltransferase family protein</fullName>
        <ecNumber evidence="4">2.3.1.-</ecNumber>
    </submittedName>
</protein>
<feature type="transmembrane region" description="Helical" evidence="1">
    <location>
        <begin position="215"/>
        <end position="234"/>
    </location>
</feature>
<evidence type="ECO:0000313" key="5">
    <source>
        <dbReference type="Proteomes" id="UP001595665"/>
    </source>
</evidence>
<gene>
    <name evidence="4" type="ORF">ACFOPH_17180</name>
</gene>
<dbReference type="Proteomes" id="UP001595665">
    <property type="component" value="Unassembled WGS sequence"/>
</dbReference>